<evidence type="ECO:0000256" key="4">
    <source>
        <dbReference type="ARBA" id="ARBA00060591"/>
    </source>
</evidence>
<comment type="function">
    <text evidence="9">Catalyzes the activation of phenylacetic acid (PA) to phenylacetyl-CoA (PA-CoA).</text>
</comment>
<dbReference type="PANTHER" id="PTHR43439">
    <property type="entry name" value="PHENYLACETATE-COENZYME A LIGASE"/>
    <property type="match status" value="1"/>
</dbReference>
<feature type="domain" description="AMP-dependent synthetase/ligase" evidence="10">
    <location>
        <begin position="78"/>
        <end position="284"/>
    </location>
</feature>
<evidence type="ECO:0000256" key="7">
    <source>
        <dbReference type="ARBA" id="ARBA00068695"/>
    </source>
</evidence>
<evidence type="ECO:0000256" key="5">
    <source>
        <dbReference type="ARBA" id="ARBA00061566"/>
    </source>
</evidence>
<evidence type="ECO:0000256" key="3">
    <source>
        <dbReference type="ARBA" id="ARBA00022741"/>
    </source>
</evidence>
<accession>A0A1V5MFH6</accession>
<evidence type="ECO:0000256" key="8">
    <source>
        <dbReference type="ARBA" id="ARBA00075111"/>
    </source>
</evidence>
<dbReference type="PANTHER" id="PTHR43439:SF1">
    <property type="entry name" value="PHENYLACETATE-COENZYME A LIGASE"/>
    <property type="match status" value="1"/>
</dbReference>
<dbReference type="InterPro" id="IPR011880">
    <property type="entry name" value="PA_CoA_ligase"/>
</dbReference>
<dbReference type="CDD" id="cd05913">
    <property type="entry name" value="PaaK"/>
    <property type="match status" value="1"/>
</dbReference>
<dbReference type="PIRSF" id="PIRSF006444">
    <property type="entry name" value="PaaK"/>
    <property type="match status" value="1"/>
</dbReference>
<dbReference type="SUPFAM" id="SSF56801">
    <property type="entry name" value="Acetyl-CoA synthetase-like"/>
    <property type="match status" value="1"/>
</dbReference>
<dbReference type="InterPro" id="IPR042099">
    <property type="entry name" value="ANL_N_sf"/>
</dbReference>
<dbReference type="InterPro" id="IPR051414">
    <property type="entry name" value="Adenylate-forming_Reductase"/>
</dbReference>
<evidence type="ECO:0000256" key="1">
    <source>
        <dbReference type="ARBA" id="ARBA00011245"/>
    </source>
</evidence>
<dbReference type="Gene3D" id="3.30.300.30">
    <property type="match status" value="1"/>
</dbReference>
<dbReference type="Pfam" id="PF14535">
    <property type="entry name" value="AMP-binding_C_2"/>
    <property type="match status" value="1"/>
</dbReference>
<evidence type="ECO:0000256" key="9">
    <source>
        <dbReference type="PIRNR" id="PIRNR006444"/>
    </source>
</evidence>
<dbReference type="EMBL" id="MWAK01000136">
    <property type="protein sequence ID" value="OPZ92014.1"/>
    <property type="molecule type" value="Genomic_DNA"/>
</dbReference>
<comment type="similarity">
    <text evidence="5 9">Belongs to the phenylacetyl-CoA ligase family.</text>
</comment>
<evidence type="ECO:0000259" key="11">
    <source>
        <dbReference type="Pfam" id="PF14535"/>
    </source>
</evidence>
<comment type="pathway">
    <text evidence="4 9">Aromatic compound metabolism; phenylacetate degradation.</text>
</comment>
<feature type="domain" description="AMP-dependent ligase C-terminal" evidence="11">
    <location>
        <begin position="334"/>
        <end position="430"/>
    </location>
</feature>
<evidence type="ECO:0000256" key="2">
    <source>
        <dbReference type="ARBA" id="ARBA00022598"/>
    </source>
</evidence>
<dbReference type="EC" id="6.2.1.30" evidence="6 9"/>
<comment type="catalytic activity">
    <reaction evidence="9">
        <text>2-phenylacetate + ATP + CoA = phenylacetyl-CoA + AMP + diphosphate</text>
        <dbReference type="Rhea" id="RHEA:20956"/>
        <dbReference type="ChEBI" id="CHEBI:18401"/>
        <dbReference type="ChEBI" id="CHEBI:30616"/>
        <dbReference type="ChEBI" id="CHEBI:33019"/>
        <dbReference type="ChEBI" id="CHEBI:57287"/>
        <dbReference type="ChEBI" id="CHEBI:57390"/>
        <dbReference type="ChEBI" id="CHEBI:456215"/>
        <dbReference type="EC" id="6.2.1.30"/>
    </reaction>
</comment>
<reference evidence="12" key="1">
    <citation type="submission" date="2017-02" db="EMBL/GenBank/DDBJ databases">
        <title>Delving into the versatile metabolic prowess of the omnipresent phylum Bacteroidetes.</title>
        <authorList>
            <person name="Nobu M.K."/>
            <person name="Mei R."/>
            <person name="Narihiro T."/>
            <person name="Kuroda K."/>
            <person name="Liu W.-T."/>
        </authorList>
    </citation>
    <scope>NUCLEOTIDE SEQUENCE</scope>
    <source>
        <strain evidence="12">ADurb.Bin417</strain>
    </source>
</reference>
<keyword evidence="2 9" id="KW-0436">Ligase</keyword>
<name>A0A1V5MFH6_UNCT6</name>
<proteinExistence type="inferred from homology"/>
<dbReference type="Proteomes" id="UP000485484">
    <property type="component" value="Unassembled WGS sequence"/>
</dbReference>
<sequence length="432" mass="48910">MIWNPAAEAVPLKERQSLQLERLRRIVDLAYHRVPFYRKSLDRIKLKPGHIKTLKDIEKLPFTTKDDLREGYPFGMFAVKLEEIVEFHTSSGTTGKPIVTGYTRGDIELWSEVMARALTMAGAGPQSIIQNAYGYGLFTGGLGTHYGARKIGAALVPISAGNTARQLQVMQDFGTTLLACTPSYSLYLAETAEEQAGGLRRLKLKSGCFGAEMWTERMRDEIERRLHLKALNIYGLTEVIGPGVAQECLRQSGLHIAEDHFFPEIISPETLRTCPEGESGELVLTTLTREGTPILRFRTKDITSLHREDCKCGRNSIKMARITGRSDDMLKVRGVLFFPSQIEKALLEIKGVEPHYQIILTRPHQLDEIEIQVETTRHIFSDEIKRLEELRSQIEKHLEHAINLRVKVTLVEPKKLPRSEGKAKRIVDNRQM</sequence>
<protein>
    <recommendedName>
        <fullName evidence="7 9">Phenylacetate-coenzyme A ligase</fullName>
        <ecNumber evidence="6 9">6.2.1.30</ecNumber>
    </recommendedName>
    <alternativeName>
        <fullName evidence="8 9">Phenylacetyl-CoA ligase</fullName>
    </alternativeName>
</protein>
<evidence type="ECO:0000259" key="10">
    <source>
        <dbReference type="Pfam" id="PF00501"/>
    </source>
</evidence>
<organism evidence="12">
    <name type="scientific">candidate division TA06 bacterium ADurb.Bin417</name>
    <dbReference type="NCBI Taxonomy" id="1852828"/>
    <lineage>
        <taxon>Bacteria</taxon>
        <taxon>Bacteria division TA06</taxon>
    </lineage>
</organism>
<gene>
    <name evidence="12" type="ORF">BWY73_00953</name>
</gene>
<dbReference type="GO" id="GO:0047475">
    <property type="term" value="F:phenylacetate-CoA ligase activity"/>
    <property type="evidence" value="ECO:0007669"/>
    <property type="project" value="UniProtKB-EC"/>
</dbReference>
<evidence type="ECO:0000256" key="6">
    <source>
        <dbReference type="ARBA" id="ARBA00066629"/>
    </source>
</evidence>
<dbReference type="AlphaFoldDB" id="A0A1V5MFH6"/>
<dbReference type="InterPro" id="IPR045851">
    <property type="entry name" value="AMP-bd_C_sf"/>
</dbReference>
<dbReference type="Gene3D" id="3.40.50.12780">
    <property type="entry name" value="N-terminal domain of ligase-like"/>
    <property type="match status" value="1"/>
</dbReference>
<keyword evidence="3 9" id="KW-0547">Nucleotide-binding</keyword>
<dbReference type="GO" id="GO:0010124">
    <property type="term" value="P:phenylacetate catabolic process"/>
    <property type="evidence" value="ECO:0007669"/>
    <property type="project" value="UniProtKB-UniRule"/>
</dbReference>
<dbReference type="FunFam" id="3.40.50.12780:FF:000016">
    <property type="entry name" value="Phenylacetate-coenzyme A ligase"/>
    <property type="match status" value="1"/>
</dbReference>
<comment type="subunit">
    <text evidence="1">Monomer.</text>
</comment>
<dbReference type="Pfam" id="PF00501">
    <property type="entry name" value="AMP-binding"/>
    <property type="match status" value="1"/>
</dbReference>
<dbReference type="InterPro" id="IPR000873">
    <property type="entry name" value="AMP-dep_synth/lig_dom"/>
</dbReference>
<dbReference type="GO" id="GO:0000166">
    <property type="term" value="F:nucleotide binding"/>
    <property type="evidence" value="ECO:0007669"/>
    <property type="project" value="UniProtKB-KW"/>
</dbReference>
<comment type="caution">
    <text evidence="12">The sequence shown here is derived from an EMBL/GenBank/DDBJ whole genome shotgun (WGS) entry which is preliminary data.</text>
</comment>
<dbReference type="UniPathway" id="UPA00930"/>
<dbReference type="InterPro" id="IPR028154">
    <property type="entry name" value="AMP-dep_Lig_C"/>
</dbReference>
<evidence type="ECO:0000313" key="12">
    <source>
        <dbReference type="EMBL" id="OPZ92014.1"/>
    </source>
</evidence>